<dbReference type="VEuPathDB" id="FungiDB:BCV72DRAFT_287715"/>
<dbReference type="OrthoDB" id="2404656at2759"/>
<reference evidence="1" key="1">
    <citation type="journal article" date="2016" name="Proc. Natl. Acad. Sci. U.S.A.">
        <title>Lipid metabolic changes in an early divergent fungus govern the establishment of a mutualistic symbiosis with endobacteria.</title>
        <authorList>
            <person name="Lastovetsky O.A."/>
            <person name="Gaspar M.L."/>
            <person name="Mondo S.J."/>
            <person name="LaButti K.M."/>
            <person name="Sandor L."/>
            <person name="Grigoriev I.V."/>
            <person name="Henry S.A."/>
            <person name="Pawlowska T.E."/>
        </authorList>
    </citation>
    <scope>NUCLEOTIDE SEQUENCE [LARGE SCALE GENOMIC DNA]</scope>
    <source>
        <strain evidence="1">ATCC 52814</strain>
    </source>
</reference>
<evidence type="ECO:0000313" key="1">
    <source>
        <dbReference type="EMBL" id="ORE09260.1"/>
    </source>
</evidence>
<protein>
    <submittedName>
        <fullName evidence="1">Uncharacterized protein</fullName>
    </submittedName>
</protein>
<dbReference type="AlphaFoldDB" id="A0A1X0RB26"/>
<accession>A0A1X0RB26</accession>
<sequence>MVEEHTTRSLEVSVKILECNIASLREEACHYENASLETFEKLGAYGVQIIKTQVALSKTIIHDKHRWKNIEMRSAQIPRTWDDRLLLEYLELLGTLYIEFLHAQEVESKLLEERVNVDRPSGPSVQSIMEQSYSTMTSSFFTPNLPTIIITL</sequence>
<dbReference type="EMBL" id="KV921878">
    <property type="protein sequence ID" value="ORE09260.1"/>
    <property type="molecule type" value="Genomic_DNA"/>
</dbReference>
<name>A0A1X0RB26_RHIZD</name>
<organism evidence="1">
    <name type="scientific">Rhizopus microsporus var. microsporus</name>
    <dbReference type="NCBI Taxonomy" id="86635"/>
    <lineage>
        <taxon>Eukaryota</taxon>
        <taxon>Fungi</taxon>
        <taxon>Fungi incertae sedis</taxon>
        <taxon>Mucoromycota</taxon>
        <taxon>Mucoromycotina</taxon>
        <taxon>Mucoromycetes</taxon>
        <taxon>Mucorales</taxon>
        <taxon>Mucorineae</taxon>
        <taxon>Rhizopodaceae</taxon>
        <taxon>Rhizopus</taxon>
    </lineage>
</organism>
<gene>
    <name evidence="1" type="ORF">BCV72DRAFT_287715</name>
</gene>
<dbReference type="Proteomes" id="UP000242414">
    <property type="component" value="Unassembled WGS sequence"/>
</dbReference>
<proteinExistence type="predicted"/>